<dbReference type="PROSITE" id="PS50089">
    <property type="entry name" value="ZF_RING_2"/>
    <property type="match status" value="1"/>
</dbReference>
<evidence type="ECO:0000256" key="2">
    <source>
        <dbReference type="ARBA" id="ARBA00012483"/>
    </source>
</evidence>
<dbReference type="InterPro" id="IPR013083">
    <property type="entry name" value="Znf_RING/FYVE/PHD"/>
</dbReference>
<comment type="caution">
    <text evidence="8">The sequence shown here is derived from an EMBL/GenBank/DDBJ whole genome shotgun (WGS) entry which is preliminary data.</text>
</comment>
<evidence type="ECO:0000313" key="8">
    <source>
        <dbReference type="EMBL" id="CAH7678464.1"/>
    </source>
</evidence>
<dbReference type="SMART" id="SM00184">
    <property type="entry name" value="RING"/>
    <property type="match status" value="1"/>
</dbReference>
<dbReference type="Pfam" id="PF13639">
    <property type="entry name" value="zf-RING_2"/>
    <property type="match status" value="1"/>
</dbReference>
<feature type="domain" description="RING-type" evidence="7">
    <location>
        <begin position="19"/>
        <end position="59"/>
    </location>
</feature>
<gene>
    <name evidence="8" type="ORF">PPACK8108_LOCUS12992</name>
</gene>
<keyword evidence="6" id="KW-0479">Metal-binding</keyword>
<dbReference type="GO" id="GO:0006513">
    <property type="term" value="P:protein monoubiquitination"/>
    <property type="evidence" value="ECO:0007669"/>
    <property type="project" value="TreeGrafter"/>
</dbReference>
<organism evidence="8 9">
    <name type="scientific">Phakopsora pachyrhizi</name>
    <name type="common">Asian soybean rust disease fungus</name>
    <dbReference type="NCBI Taxonomy" id="170000"/>
    <lineage>
        <taxon>Eukaryota</taxon>
        <taxon>Fungi</taxon>
        <taxon>Dikarya</taxon>
        <taxon>Basidiomycota</taxon>
        <taxon>Pucciniomycotina</taxon>
        <taxon>Pucciniomycetes</taxon>
        <taxon>Pucciniales</taxon>
        <taxon>Phakopsoraceae</taxon>
        <taxon>Phakopsora</taxon>
    </lineage>
</organism>
<sequence length="278" mass="32157">GKMYETEQRRQHSSSSEHCLICLGSIIDKTILEPCNHSDYCFRCILTWTKQSDRCPLCSTSINHLTHLLTLDGNYERFFPLPNLPSIFKEQSSSNFRASNSNLSSELSTQISTTNRASSSSSIIITKTTEKTYCTSKIHRASPLDSRSTLSYRRSIYKNLLYSKHIPSNRFTGFRSITSKKLRRSDPKDWIPKITLFLEREFRAFELDQKEIDYRISYVLKILPVLDCKSEGCIRILTDIFGGNLDMAQLFAHELLSFLRSPFQELKPWDKVVQYPNP</sequence>
<keyword evidence="4" id="KW-0805">Transcription regulation</keyword>
<keyword evidence="6" id="KW-0862">Zinc</keyword>
<evidence type="ECO:0000256" key="1">
    <source>
        <dbReference type="ARBA" id="ARBA00000900"/>
    </source>
</evidence>
<dbReference type="PANTHER" id="PTHR46077">
    <property type="entry name" value="E3 UBIQUITIN-PROTEIN LIGASE TOPORS"/>
    <property type="match status" value="1"/>
</dbReference>
<keyword evidence="6" id="KW-0863">Zinc-finger</keyword>
<name>A0AAV0B459_PHAPC</name>
<evidence type="ECO:0000256" key="3">
    <source>
        <dbReference type="ARBA" id="ARBA00022679"/>
    </source>
</evidence>
<keyword evidence="3" id="KW-0808">Transferase</keyword>
<dbReference type="PANTHER" id="PTHR46077:SF1">
    <property type="entry name" value="TOP1 BINDING ARGININE_SERINE RICH PROTEIN, E3 UBIQUITIN LIGASE"/>
    <property type="match status" value="1"/>
</dbReference>
<keyword evidence="9" id="KW-1185">Reference proteome</keyword>
<dbReference type="Gene3D" id="3.30.40.10">
    <property type="entry name" value="Zinc/RING finger domain, C3HC4 (zinc finger)"/>
    <property type="match status" value="1"/>
</dbReference>
<evidence type="ECO:0000259" key="7">
    <source>
        <dbReference type="PROSITE" id="PS50089"/>
    </source>
</evidence>
<accession>A0AAV0B459</accession>
<dbReference type="GO" id="GO:0008270">
    <property type="term" value="F:zinc ion binding"/>
    <property type="evidence" value="ECO:0007669"/>
    <property type="project" value="UniProtKB-KW"/>
</dbReference>
<dbReference type="EMBL" id="CALTRL010003191">
    <property type="protein sequence ID" value="CAH7678464.1"/>
    <property type="molecule type" value="Genomic_DNA"/>
</dbReference>
<evidence type="ECO:0000256" key="4">
    <source>
        <dbReference type="ARBA" id="ARBA00023015"/>
    </source>
</evidence>
<dbReference type="SUPFAM" id="SSF57850">
    <property type="entry name" value="RING/U-box"/>
    <property type="match status" value="1"/>
</dbReference>
<dbReference type="GO" id="GO:0000209">
    <property type="term" value="P:protein polyubiquitination"/>
    <property type="evidence" value="ECO:0007669"/>
    <property type="project" value="TreeGrafter"/>
</dbReference>
<comment type="catalytic activity">
    <reaction evidence="1">
        <text>S-ubiquitinyl-[E2 ubiquitin-conjugating enzyme]-L-cysteine + [acceptor protein]-L-lysine = [E2 ubiquitin-conjugating enzyme]-L-cysteine + N(6)-ubiquitinyl-[acceptor protein]-L-lysine.</text>
        <dbReference type="EC" id="2.3.2.27"/>
    </reaction>
</comment>
<keyword evidence="5" id="KW-0804">Transcription</keyword>
<proteinExistence type="predicted"/>
<dbReference type="AlphaFoldDB" id="A0AAV0B459"/>
<dbReference type="EC" id="2.3.2.27" evidence="2"/>
<evidence type="ECO:0000313" key="9">
    <source>
        <dbReference type="Proteomes" id="UP001153365"/>
    </source>
</evidence>
<reference evidence="8" key="1">
    <citation type="submission" date="2022-06" db="EMBL/GenBank/DDBJ databases">
        <authorList>
            <consortium name="SYNGENTA / RWTH Aachen University"/>
        </authorList>
    </citation>
    <scope>NUCLEOTIDE SEQUENCE</scope>
</reference>
<feature type="non-terminal residue" evidence="8">
    <location>
        <position position="1"/>
    </location>
</feature>
<evidence type="ECO:0000256" key="6">
    <source>
        <dbReference type="PROSITE-ProRule" id="PRU00175"/>
    </source>
</evidence>
<dbReference type="InterPro" id="IPR001841">
    <property type="entry name" value="Znf_RING"/>
</dbReference>
<dbReference type="GO" id="GO:0061630">
    <property type="term" value="F:ubiquitin protein ligase activity"/>
    <property type="evidence" value="ECO:0007669"/>
    <property type="project" value="UniProtKB-EC"/>
</dbReference>
<protein>
    <recommendedName>
        <fullName evidence="2">RING-type E3 ubiquitin transferase</fullName>
        <ecNumber evidence="2">2.3.2.27</ecNumber>
    </recommendedName>
</protein>
<dbReference type="Proteomes" id="UP001153365">
    <property type="component" value="Unassembled WGS sequence"/>
</dbReference>
<evidence type="ECO:0000256" key="5">
    <source>
        <dbReference type="ARBA" id="ARBA00023163"/>
    </source>
</evidence>